<dbReference type="Proteomes" id="UP001451303">
    <property type="component" value="Unassembled WGS sequence"/>
</dbReference>
<evidence type="ECO:0000256" key="1">
    <source>
        <dbReference type="SAM" id="MobiDB-lite"/>
    </source>
</evidence>
<organism evidence="2 3">
    <name type="scientific">Neurospora intermedia</name>
    <dbReference type="NCBI Taxonomy" id="5142"/>
    <lineage>
        <taxon>Eukaryota</taxon>
        <taxon>Fungi</taxon>
        <taxon>Dikarya</taxon>
        <taxon>Ascomycota</taxon>
        <taxon>Pezizomycotina</taxon>
        <taxon>Sordariomycetes</taxon>
        <taxon>Sordariomycetidae</taxon>
        <taxon>Sordariales</taxon>
        <taxon>Sordariaceae</taxon>
        <taxon>Neurospora</taxon>
    </lineage>
</organism>
<dbReference type="EMBL" id="JAVLET010000003">
    <property type="protein sequence ID" value="KAL0472632.1"/>
    <property type="molecule type" value="Genomic_DNA"/>
</dbReference>
<accession>A0ABR3DJU3</accession>
<feature type="region of interest" description="Disordered" evidence="1">
    <location>
        <begin position="24"/>
        <end position="53"/>
    </location>
</feature>
<evidence type="ECO:0000313" key="3">
    <source>
        <dbReference type="Proteomes" id="UP001451303"/>
    </source>
</evidence>
<proteinExistence type="predicted"/>
<comment type="caution">
    <text evidence="2">The sequence shown here is derived from an EMBL/GenBank/DDBJ whole genome shotgun (WGS) entry which is preliminary data.</text>
</comment>
<evidence type="ECO:0008006" key="4">
    <source>
        <dbReference type="Google" id="ProtNLM"/>
    </source>
</evidence>
<keyword evidence="3" id="KW-1185">Reference proteome</keyword>
<reference evidence="2 3" key="1">
    <citation type="submission" date="2023-09" db="EMBL/GenBank/DDBJ databases">
        <title>Multi-omics analysis of a traditional fermented food reveals byproduct-associated fungal strains for waste-to-food upcycling.</title>
        <authorList>
            <consortium name="Lawrence Berkeley National Laboratory"/>
            <person name="Rekdal V.M."/>
            <person name="Villalobos-Escobedo J.M."/>
            <person name="Rodriguez-Valeron N."/>
            <person name="Garcia M.O."/>
            <person name="Vasquez D.P."/>
            <person name="Damayanti I."/>
            <person name="Sorensen P.M."/>
            <person name="Baidoo E.E."/>
            <person name="De Carvalho A.C."/>
            <person name="Riley R."/>
            <person name="Lipzen A."/>
            <person name="He G."/>
            <person name="Yan M."/>
            <person name="Haridas S."/>
            <person name="Daum C."/>
            <person name="Yoshinaga Y."/>
            <person name="Ng V."/>
            <person name="Grigoriev I.V."/>
            <person name="Munk R."/>
            <person name="Nuraida L."/>
            <person name="Wijaya C.H."/>
            <person name="Morales P.-C."/>
            <person name="Keasling J.D."/>
        </authorList>
    </citation>
    <scope>NUCLEOTIDE SEQUENCE [LARGE SCALE GENOMIC DNA]</scope>
    <source>
        <strain evidence="2 3">FGSC 2613</strain>
    </source>
</reference>
<name>A0ABR3DJU3_NEUIN</name>
<evidence type="ECO:0000313" key="2">
    <source>
        <dbReference type="EMBL" id="KAL0472632.1"/>
    </source>
</evidence>
<sequence length="142" mass="15909">MTGSNPAEPTEAPGLLHAVDRWRHRHGRRRQQQGTGQTWSISPASHEPKSSSIHLRLAIHHSRRRLVVDGFSRFAPKRVCRVHASSSSEQTTGRTTSSIVPPLHGHRAITYQNGARRKMSRSVLMQPNVLAGPMATRSRRNM</sequence>
<protein>
    <recommendedName>
        <fullName evidence="4">Questionable protein</fullName>
    </recommendedName>
</protein>
<gene>
    <name evidence="2" type="ORF">QR685DRAFT_522554</name>
</gene>